<keyword evidence="2" id="KW-0808">Transferase</keyword>
<dbReference type="CDD" id="cd05399">
    <property type="entry name" value="NT_Rel-Spo_like"/>
    <property type="match status" value="1"/>
</dbReference>
<dbReference type="AlphaFoldDB" id="A0A7X6SVG6"/>
<dbReference type="Gene3D" id="1.10.287.860">
    <property type="entry name" value="Nucleotidyltransferase"/>
    <property type="match status" value="1"/>
</dbReference>
<gene>
    <name evidence="2" type="ORF">GX859_07610</name>
</gene>
<keyword evidence="2" id="KW-0418">Kinase</keyword>
<dbReference type="InterPro" id="IPR043519">
    <property type="entry name" value="NT_sf"/>
</dbReference>
<dbReference type="GO" id="GO:0015969">
    <property type="term" value="P:guanosine tetraphosphate metabolic process"/>
    <property type="evidence" value="ECO:0007669"/>
    <property type="project" value="InterPro"/>
</dbReference>
<accession>A0A7X6SVG6</accession>
<dbReference type="EMBL" id="JAAZHI010000154">
    <property type="protein sequence ID" value="NLA56148.1"/>
    <property type="molecule type" value="Genomic_DNA"/>
</dbReference>
<dbReference type="SUPFAM" id="SSF81301">
    <property type="entry name" value="Nucleotidyltransferase"/>
    <property type="match status" value="1"/>
</dbReference>
<dbReference type="PANTHER" id="PTHR41773:SF1">
    <property type="entry name" value="RELA_SPOT DOMAIN-CONTAINING PROTEIN"/>
    <property type="match status" value="1"/>
</dbReference>
<dbReference type="GO" id="GO:0016301">
    <property type="term" value="F:kinase activity"/>
    <property type="evidence" value="ECO:0007669"/>
    <property type="project" value="UniProtKB-KW"/>
</dbReference>
<protein>
    <submittedName>
        <fullName evidence="2">GTP pyrophosphokinase family protein</fullName>
    </submittedName>
</protein>
<comment type="caution">
    <text evidence="2">The sequence shown here is derived from an EMBL/GenBank/DDBJ whole genome shotgun (WGS) entry which is preliminary data.</text>
</comment>
<dbReference type="Pfam" id="PF04607">
    <property type="entry name" value="RelA_SpoT"/>
    <property type="match status" value="1"/>
</dbReference>
<dbReference type="InterPro" id="IPR007685">
    <property type="entry name" value="RelA_SpoT"/>
</dbReference>
<dbReference type="Gene3D" id="3.30.460.10">
    <property type="entry name" value="Beta Polymerase, domain 2"/>
    <property type="match status" value="1"/>
</dbReference>
<dbReference type="PANTHER" id="PTHR41773">
    <property type="entry name" value="GTP PYROPHOSPHATASE-RELATED"/>
    <property type="match status" value="1"/>
</dbReference>
<organism evidence="2 3">
    <name type="scientific">Corynebacterium humireducens</name>
    <dbReference type="NCBI Taxonomy" id="1223514"/>
    <lineage>
        <taxon>Bacteria</taxon>
        <taxon>Bacillati</taxon>
        <taxon>Actinomycetota</taxon>
        <taxon>Actinomycetes</taxon>
        <taxon>Mycobacteriales</taxon>
        <taxon>Corynebacteriaceae</taxon>
        <taxon>Corynebacterium</taxon>
    </lineage>
</organism>
<evidence type="ECO:0000313" key="2">
    <source>
        <dbReference type="EMBL" id="NLA56148.1"/>
    </source>
</evidence>
<dbReference type="SMART" id="SM00954">
    <property type="entry name" value="RelA_SpoT"/>
    <property type="match status" value="1"/>
</dbReference>
<reference evidence="2 3" key="1">
    <citation type="journal article" date="2020" name="Biotechnol. Biofuels">
        <title>New insights from the biogas microbiome by comprehensive genome-resolved metagenomics of nearly 1600 species originating from multiple anaerobic digesters.</title>
        <authorList>
            <person name="Campanaro S."/>
            <person name="Treu L."/>
            <person name="Rodriguez-R L.M."/>
            <person name="Kovalovszki A."/>
            <person name="Ziels R.M."/>
            <person name="Maus I."/>
            <person name="Zhu X."/>
            <person name="Kougias P.G."/>
            <person name="Basile A."/>
            <person name="Luo G."/>
            <person name="Schluter A."/>
            <person name="Konstantinidis K.T."/>
            <person name="Angelidaki I."/>
        </authorList>
    </citation>
    <scope>NUCLEOTIDE SEQUENCE [LARGE SCALE GENOMIC DNA]</scope>
    <source>
        <strain evidence="2">AS15tlH2ME_198</strain>
    </source>
</reference>
<proteinExistence type="predicted"/>
<evidence type="ECO:0000259" key="1">
    <source>
        <dbReference type="SMART" id="SM00954"/>
    </source>
</evidence>
<sequence length="341" mass="38496">MSDRMARLGSRYHDWVRAHPDAAEDFAAGVEDLLADAGVTYDRVVARVKDWPSMKAKAYKKRADGSWMYPDPWKDIHDLIGVRVTTFHSTEIPVAIEVLRQSFTVERSVDKTAETRISGGFGYGSHHLILTVDENSADVTELADYAGVSFEVQIRTVLQHAWAEFEHDIRYKRGQEELDPKVDRAFALAAGLIELADQQFDQIAAAQYTDESSTAEVDLTAETLPGVLAMLLGNRFPRSRSENYRFLAEILAADGITTVAELDALLDDVDIEAVRGALNYRFRPGQIRLIDDLLLRRYGQEHIRRTGDIGLRPAQRPQQLARRLKTMRVARILRDGTTDRQ</sequence>
<name>A0A7X6SVG6_9CORY</name>
<dbReference type="Proteomes" id="UP000557899">
    <property type="component" value="Unassembled WGS sequence"/>
</dbReference>
<evidence type="ECO:0000313" key="3">
    <source>
        <dbReference type="Proteomes" id="UP000557899"/>
    </source>
</evidence>
<feature type="domain" description="RelA/SpoT" evidence="1">
    <location>
        <begin position="46"/>
        <end position="177"/>
    </location>
</feature>